<dbReference type="Pfam" id="PF01554">
    <property type="entry name" value="MatE"/>
    <property type="match status" value="2"/>
</dbReference>
<feature type="transmembrane region" description="Helical" evidence="7">
    <location>
        <begin position="283"/>
        <end position="302"/>
    </location>
</feature>
<dbReference type="GO" id="GO:0015297">
    <property type="term" value="F:antiporter activity"/>
    <property type="evidence" value="ECO:0007669"/>
    <property type="project" value="InterPro"/>
</dbReference>
<feature type="transmembrane region" description="Helical" evidence="7">
    <location>
        <begin position="14"/>
        <end position="32"/>
    </location>
</feature>
<keyword evidence="2" id="KW-0813">Transport</keyword>
<evidence type="ECO:0000256" key="6">
    <source>
        <dbReference type="ARBA" id="ARBA00023136"/>
    </source>
</evidence>
<dbReference type="CDD" id="cd13138">
    <property type="entry name" value="MATE_yoeA_like"/>
    <property type="match status" value="1"/>
</dbReference>
<dbReference type="NCBIfam" id="TIGR00797">
    <property type="entry name" value="matE"/>
    <property type="match status" value="1"/>
</dbReference>
<organism evidence="8 9">
    <name type="scientific">Parablautia muri</name>
    <dbReference type="NCBI Taxonomy" id="2320879"/>
    <lineage>
        <taxon>Bacteria</taxon>
        <taxon>Bacillati</taxon>
        <taxon>Bacillota</taxon>
        <taxon>Clostridia</taxon>
        <taxon>Lachnospirales</taxon>
        <taxon>Lachnospiraceae</taxon>
        <taxon>Parablautia</taxon>
    </lineage>
</organism>
<evidence type="ECO:0000313" key="9">
    <source>
        <dbReference type="Proteomes" id="UP001154420"/>
    </source>
</evidence>
<feature type="transmembrane region" description="Helical" evidence="7">
    <location>
        <begin position="52"/>
        <end position="85"/>
    </location>
</feature>
<dbReference type="OrthoDB" id="9776324at2"/>
<comment type="caution">
    <text evidence="8">The sequence shown here is derived from an EMBL/GenBank/DDBJ whole genome shotgun (WGS) entry which is preliminary data.</text>
</comment>
<feature type="transmembrane region" description="Helical" evidence="7">
    <location>
        <begin position="322"/>
        <end position="340"/>
    </location>
</feature>
<feature type="transmembrane region" description="Helical" evidence="7">
    <location>
        <begin position="390"/>
        <end position="411"/>
    </location>
</feature>
<dbReference type="AlphaFoldDB" id="A0A9X5GRD3"/>
<evidence type="ECO:0000256" key="2">
    <source>
        <dbReference type="ARBA" id="ARBA00022448"/>
    </source>
</evidence>
<name>A0A9X5GRD3_9FIRM</name>
<dbReference type="GO" id="GO:0005886">
    <property type="term" value="C:plasma membrane"/>
    <property type="evidence" value="ECO:0007669"/>
    <property type="project" value="UniProtKB-SubCell"/>
</dbReference>
<dbReference type="EMBL" id="QZDT01000005">
    <property type="protein sequence ID" value="NBJ92066.1"/>
    <property type="molecule type" value="Genomic_DNA"/>
</dbReference>
<feature type="transmembrane region" description="Helical" evidence="7">
    <location>
        <begin position="417"/>
        <end position="439"/>
    </location>
</feature>
<dbReference type="InterPro" id="IPR002528">
    <property type="entry name" value="MATE_fam"/>
</dbReference>
<keyword evidence="6 7" id="KW-0472">Membrane</keyword>
<sequence length="448" mass="48744">MTDRKSTVDLLQGPILKSLIIFAIPLLFSNIFQQLYNTMDTVIIGHTLGDEALAAMGAAGAVYDLLMGFCFGIGNGLAIVTARSFGSGDMGQLKKSVAAAIVIGASTMAIITLLARFILHPFLQVLHTPPEIIEQSYAYVSTITLFIAVMFAYNLCSGLLRAIGNSVMPLVFLILSSVINIVLDFFFITGLGMGVKGAAVATVIAQGVSVLCCLVYIGFKVKILIPRRMHFTRDRELYKEMIAQGLSMGFMNCVVSAGTAILQSGINSLGYLVIAGHTAARKLYQFLNMPFVSMSHAMSTFISQNYGARQIGRIRKAMKCAYLYGAVLSIGAAALMLFFAPTAVRLLSGSSERMVIENGALYLRVVAPFLAILGMINPTRFGLQAIGQKMLPIFSSVIELIGKILFVAILIPRFQYMAVIFCEPVIWCFMVTELLIAFWRNPVIREGK</sequence>
<dbReference type="InterPro" id="IPR048279">
    <property type="entry name" value="MdtK-like"/>
</dbReference>
<gene>
    <name evidence="8" type="ORF">D5281_05545</name>
</gene>
<comment type="subcellular location">
    <subcellularLocation>
        <location evidence="1">Cell membrane</location>
        <topology evidence="1">Multi-pass membrane protein</topology>
    </subcellularLocation>
</comment>
<feature type="transmembrane region" description="Helical" evidence="7">
    <location>
        <begin position="360"/>
        <end position="378"/>
    </location>
</feature>
<evidence type="ECO:0000256" key="3">
    <source>
        <dbReference type="ARBA" id="ARBA00022475"/>
    </source>
</evidence>
<keyword evidence="9" id="KW-1185">Reference proteome</keyword>
<evidence type="ECO:0000256" key="5">
    <source>
        <dbReference type="ARBA" id="ARBA00022989"/>
    </source>
</evidence>
<dbReference type="Proteomes" id="UP001154420">
    <property type="component" value="Unassembled WGS sequence"/>
</dbReference>
<dbReference type="InterPro" id="IPR052031">
    <property type="entry name" value="Membrane_Transporter-Flippase"/>
</dbReference>
<evidence type="ECO:0000256" key="1">
    <source>
        <dbReference type="ARBA" id="ARBA00004651"/>
    </source>
</evidence>
<proteinExistence type="predicted"/>
<dbReference type="PANTHER" id="PTHR43549:SF3">
    <property type="entry name" value="MULTIDRUG RESISTANCE PROTEIN YPNP-RELATED"/>
    <property type="match status" value="1"/>
</dbReference>
<keyword evidence="5 7" id="KW-1133">Transmembrane helix</keyword>
<feature type="transmembrane region" description="Helical" evidence="7">
    <location>
        <begin position="170"/>
        <end position="192"/>
    </location>
</feature>
<reference evidence="8" key="1">
    <citation type="submission" date="2018-09" db="EMBL/GenBank/DDBJ databases">
        <title>Murine metabolic-syndrome-specific gut microbial biobank.</title>
        <authorList>
            <person name="Liu C."/>
        </authorList>
    </citation>
    <scope>NUCLEOTIDE SEQUENCE</scope>
    <source>
        <strain evidence="8">D42-62</strain>
    </source>
</reference>
<feature type="transmembrane region" description="Helical" evidence="7">
    <location>
        <begin position="198"/>
        <end position="219"/>
    </location>
</feature>
<evidence type="ECO:0000313" key="8">
    <source>
        <dbReference type="EMBL" id="NBJ92066.1"/>
    </source>
</evidence>
<evidence type="ECO:0000256" key="7">
    <source>
        <dbReference type="SAM" id="Phobius"/>
    </source>
</evidence>
<protein>
    <submittedName>
        <fullName evidence="8">MATE family efflux transporter</fullName>
    </submittedName>
</protein>
<dbReference type="GO" id="GO:0042910">
    <property type="term" value="F:xenobiotic transmembrane transporter activity"/>
    <property type="evidence" value="ECO:0007669"/>
    <property type="project" value="InterPro"/>
</dbReference>
<dbReference type="PANTHER" id="PTHR43549">
    <property type="entry name" value="MULTIDRUG RESISTANCE PROTEIN YPNP-RELATED"/>
    <property type="match status" value="1"/>
</dbReference>
<evidence type="ECO:0000256" key="4">
    <source>
        <dbReference type="ARBA" id="ARBA00022692"/>
    </source>
</evidence>
<dbReference type="PIRSF" id="PIRSF006603">
    <property type="entry name" value="DinF"/>
    <property type="match status" value="1"/>
</dbReference>
<keyword evidence="3" id="KW-1003">Cell membrane</keyword>
<feature type="transmembrane region" description="Helical" evidence="7">
    <location>
        <begin position="97"/>
        <end position="119"/>
    </location>
</feature>
<feature type="transmembrane region" description="Helical" evidence="7">
    <location>
        <begin position="139"/>
        <end position="163"/>
    </location>
</feature>
<keyword evidence="4 7" id="KW-0812">Transmembrane</keyword>
<accession>A0A9X5GRD3</accession>